<feature type="region of interest" description="Disordered" evidence="1">
    <location>
        <begin position="40"/>
        <end position="59"/>
    </location>
</feature>
<proteinExistence type="predicted"/>
<sequence length="239" mass="27623">MRAVACGELVTSPPGSSDLETEERSHGRQQCVQYLRRNTARSTLNHIPPKQSQPYSPRNREHEELILRSENTTVDLCGRHFLFDTRWTNGIFNRNNFRDETVFLPPVSRNYHIHQSHNLHRFSDRKQLSYGITKPCTFGLFEEYELTSVPSVLVTLTTPPISERNRFSECFNNNRSKKIKKVRNLFSVEFNNKSQSFPDPVLGAPASFVQRLSEISALQAETVCQEKIKNLKKNKKQEA</sequence>
<protein>
    <submittedName>
        <fullName evidence="2">Uncharacterized protein</fullName>
    </submittedName>
</protein>
<name>A0A8T2MIC6_ASTMX</name>
<gene>
    <name evidence="2" type="ORF">AMEX_G1987</name>
</gene>
<comment type="caution">
    <text evidence="2">The sequence shown here is derived from an EMBL/GenBank/DDBJ whole genome shotgun (WGS) entry which is preliminary data.</text>
</comment>
<dbReference type="KEGG" id="amex:103036222"/>
<feature type="region of interest" description="Disordered" evidence="1">
    <location>
        <begin position="1"/>
        <end position="27"/>
    </location>
</feature>
<reference evidence="2 3" key="1">
    <citation type="submission" date="2021-07" db="EMBL/GenBank/DDBJ databases">
        <authorList>
            <person name="Imarazene B."/>
            <person name="Zahm M."/>
            <person name="Klopp C."/>
            <person name="Cabau C."/>
            <person name="Beille S."/>
            <person name="Jouanno E."/>
            <person name="Castinel A."/>
            <person name="Lluch J."/>
            <person name="Gil L."/>
            <person name="Kuchtly C."/>
            <person name="Lopez Roques C."/>
            <person name="Donnadieu C."/>
            <person name="Parrinello H."/>
            <person name="Journot L."/>
            <person name="Du K."/>
            <person name="Schartl M."/>
            <person name="Retaux S."/>
            <person name="Guiguen Y."/>
        </authorList>
    </citation>
    <scope>NUCLEOTIDE SEQUENCE [LARGE SCALE GENOMIC DNA]</scope>
    <source>
        <strain evidence="2">Pach_M1</strain>
        <tissue evidence="2">Testis</tissue>
    </source>
</reference>
<dbReference type="Proteomes" id="UP000752171">
    <property type="component" value="Unassembled WGS sequence"/>
</dbReference>
<evidence type="ECO:0000256" key="1">
    <source>
        <dbReference type="SAM" id="MobiDB-lite"/>
    </source>
</evidence>
<dbReference type="AlphaFoldDB" id="A0A8T2MIC6"/>
<dbReference type="InterPro" id="IPR040505">
    <property type="entry name" value="DUF5537"/>
</dbReference>
<dbReference type="Pfam" id="PF17690">
    <property type="entry name" value="DUF5537"/>
    <property type="match status" value="1"/>
</dbReference>
<dbReference type="EMBL" id="JAICCE010000001">
    <property type="protein sequence ID" value="KAG9283237.1"/>
    <property type="molecule type" value="Genomic_DNA"/>
</dbReference>
<evidence type="ECO:0000313" key="2">
    <source>
        <dbReference type="EMBL" id="KAG9283237.1"/>
    </source>
</evidence>
<feature type="compositionally biased region" description="Polar residues" evidence="1">
    <location>
        <begin position="40"/>
        <end position="56"/>
    </location>
</feature>
<accession>A0A8T2MIC6</accession>
<organism evidence="2 3">
    <name type="scientific">Astyanax mexicanus</name>
    <name type="common">Blind cave fish</name>
    <name type="synonym">Astyanax fasciatus mexicanus</name>
    <dbReference type="NCBI Taxonomy" id="7994"/>
    <lineage>
        <taxon>Eukaryota</taxon>
        <taxon>Metazoa</taxon>
        <taxon>Chordata</taxon>
        <taxon>Craniata</taxon>
        <taxon>Vertebrata</taxon>
        <taxon>Euteleostomi</taxon>
        <taxon>Actinopterygii</taxon>
        <taxon>Neopterygii</taxon>
        <taxon>Teleostei</taxon>
        <taxon>Ostariophysi</taxon>
        <taxon>Characiformes</taxon>
        <taxon>Characoidei</taxon>
        <taxon>Acestrorhamphidae</taxon>
        <taxon>Acestrorhamphinae</taxon>
        <taxon>Astyanax</taxon>
    </lineage>
</organism>
<evidence type="ECO:0000313" key="3">
    <source>
        <dbReference type="Proteomes" id="UP000752171"/>
    </source>
</evidence>